<dbReference type="OrthoDB" id="429143at2759"/>
<accession>A0A4S8L4E9</accession>
<proteinExistence type="predicted"/>
<evidence type="ECO:0000259" key="1">
    <source>
        <dbReference type="Pfam" id="PF01266"/>
    </source>
</evidence>
<dbReference type="Gene3D" id="3.50.50.60">
    <property type="entry name" value="FAD/NAD(P)-binding domain"/>
    <property type="match status" value="1"/>
</dbReference>
<dbReference type="SUPFAM" id="SSF51905">
    <property type="entry name" value="FAD/NAD(P)-binding domain"/>
    <property type="match status" value="1"/>
</dbReference>
<dbReference type="GO" id="GO:0005737">
    <property type="term" value="C:cytoplasm"/>
    <property type="evidence" value="ECO:0007669"/>
    <property type="project" value="TreeGrafter"/>
</dbReference>
<dbReference type="AlphaFoldDB" id="A0A4S8L4E9"/>
<feature type="non-terminal residue" evidence="2">
    <location>
        <position position="1"/>
    </location>
</feature>
<dbReference type="Proteomes" id="UP000297245">
    <property type="component" value="Unassembled WGS sequence"/>
</dbReference>
<dbReference type="InterPro" id="IPR006076">
    <property type="entry name" value="FAD-dep_OxRdtase"/>
</dbReference>
<dbReference type="PANTHER" id="PTHR13847">
    <property type="entry name" value="SARCOSINE DEHYDROGENASE-RELATED"/>
    <property type="match status" value="1"/>
</dbReference>
<dbReference type="InterPro" id="IPR036188">
    <property type="entry name" value="FAD/NAD-bd_sf"/>
</dbReference>
<dbReference type="PANTHER" id="PTHR13847:SF260">
    <property type="entry name" value="FAD DEPENDENT OXIDOREDUCTASE DOMAIN-CONTAINING PROTEIN"/>
    <property type="match status" value="1"/>
</dbReference>
<protein>
    <recommendedName>
        <fullName evidence="1">FAD dependent oxidoreductase domain-containing protein</fullName>
    </recommendedName>
</protein>
<organism evidence="2 3">
    <name type="scientific">Dendrothele bispora (strain CBS 962.96)</name>
    <dbReference type="NCBI Taxonomy" id="1314807"/>
    <lineage>
        <taxon>Eukaryota</taxon>
        <taxon>Fungi</taxon>
        <taxon>Dikarya</taxon>
        <taxon>Basidiomycota</taxon>
        <taxon>Agaricomycotina</taxon>
        <taxon>Agaricomycetes</taxon>
        <taxon>Agaricomycetidae</taxon>
        <taxon>Agaricales</taxon>
        <taxon>Agaricales incertae sedis</taxon>
        <taxon>Dendrothele</taxon>
    </lineage>
</organism>
<keyword evidence="3" id="KW-1185">Reference proteome</keyword>
<feature type="domain" description="FAD dependent oxidoreductase" evidence="1">
    <location>
        <begin position="4"/>
        <end position="54"/>
    </location>
</feature>
<evidence type="ECO:0000313" key="2">
    <source>
        <dbReference type="EMBL" id="THU83290.1"/>
    </source>
</evidence>
<gene>
    <name evidence="2" type="ORF">K435DRAFT_570043</name>
</gene>
<name>A0A4S8L4E9_DENBC</name>
<feature type="non-terminal residue" evidence="2">
    <location>
        <position position="56"/>
    </location>
</feature>
<dbReference type="Pfam" id="PF01266">
    <property type="entry name" value="DAO"/>
    <property type="match status" value="1"/>
</dbReference>
<evidence type="ECO:0000313" key="3">
    <source>
        <dbReference type="Proteomes" id="UP000297245"/>
    </source>
</evidence>
<reference evidence="2 3" key="1">
    <citation type="journal article" date="2019" name="Nat. Ecol. Evol.">
        <title>Megaphylogeny resolves global patterns of mushroom evolution.</title>
        <authorList>
            <person name="Varga T."/>
            <person name="Krizsan K."/>
            <person name="Foldi C."/>
            <person name="Dima B."/>
            <person name="Sanchez-Garcia M."/>
            <person name="Sanchez-Ramirez S."/>
            <person name="Szollosi G.J."/>
            <person name="Szarkandi J.G."/>
            <person name="Papp V."/>
            <person name="Albert L."/>
            <person name="Andreopoulos W."/>
            <person name="Angelini C."/>
            <person name="Antonin V."/>
            <person name="Barry K.W."/>
            <person name="Bougher N.L."/>
            <person name="Buchanan P."/>
            <person name="Buyck B."/>
            <person name="Bense V."/>
            <person name="Catcheside P."/>
            <person name="Chovatia M."/>
            <person name="Cooper J."/>
            <person name="Damon W."/>
            <person name="Desjardin D."/>
            <person name="Finy P."/>
            <person name="Geml J."/>
            <person name="Haridas S."/>
            <person name="Hughes K."/>
            <person name="Justo A."/>
            <person name="Karasinski D."/>
            <person name="Kautmanova I."/>
            <person name="Kiss B."/>
            <person name="Kocsube S."/>
            <person name="Kotiranta H."/>
            <person name="LaButti K.M."/>
            <person name="Lechner B.E."/>
            <person name="Liimatainen K."/>
            <person name="Lipzen A."/>
            <person name="Lukacs Z."/>
            <person name="Mihaltcheva S."/>
            <person name="Morgado L.N."/>
            <person name="Niskanen T."/>
            <person name="Noordeloos M.E."/>
            <person name="Ohm R.A."/>
            <person name="Ortiz-Santana B."/>
            <person name="Ovrebo C."/>
            <person name="Racz N."/>
            <person name="Riley R."/>
            <person name="Savchenko A."/>
            <person name="Shiryaev A."/>
            <person name="Soop K."/>
            <person name="Spirin V."/>
            <person name="Szebenyi C."/>
            <person name="Tomsovsky M."/>
            <person name="Tulloss R.E."/>
            <person name="Uehling J."/>
            <person name="Grigoriev I.V."/>
            <person name="Vagvolgyi C."/>
            <person name="Papp T."/>
            <person name="Martin F.M."/>
            <person name="Miettinen O."/>
            <person name="Hibbett D.S."/>
            <person name="Nagy L.G."/>
        </authorList>
    </citation>
    <scope>NUCLEOTIDE SEQUENCE [LARGE SCALE GENOMIC DNA]</scope>
    <source>
        <strain evidence="2 3">CBS 962.96</strain>
    </source>
</reference>
<sequence length="56" mass="5651">EQADAVIIGSGISGALTAYSLLTSSKVPKSVVMLEAREACSGASGRNAGHCRPDAF</sequence>
<dbReference type="EMBL" id="ML179672">
    <property type="protein sequence ID" value="THU83290.1"/>
    <property type="molecule type" value="Genomic_DNA"/>
</dbReference>